<dbReference type="SMART" id="SM00822">
    <property type="entry name" value="PKS_KR"/>
    <property type="match status" value="2"/>
</dbReference>
<dbReference type="PROSITE" id="PS00012">
    <property type="entry name" value="PHOSPHOPANTETHEINE"/>
    <property type="match status" value="2"/>
</dbReference>
<dbReference type="Pfam" id="PF00698">
    <property type="entry name" value="Acyl_transf_1"/>
    <property type="match status" value="2"/>
</dbReference>
<feature type="domain" description="PKS/mFAS DH" evidence="13">
    <location>
        <begin position="2718"/>
        <end position="2995"/>
    </location>
</feature>
<dbReference type="Gene3D" id="3.90.180.10">
    <property type="entry name" value="Medium-chain alcohol dehydrogenases, catalytic domain"/>
    <property type="match status" value="1"/>
</dbReference>
<sequence>MADDETLLSYLKRVAAELHDARRRLREATERDREPLAIVGMACRFPGGASSPEGLWHLIESGTDAVSGFPVNRGWDLDGLYDPDPGKTGKSYLRESGFLHDADLFDAELFGISPREALAMDPQQRLMMEVAWEALERAGLDPKGVGGSRTGVFTGAGNLGYLVGMQQARKEVEGFSLVGNAASVISGRIAYTFGLEGPAVTVDTACSSSLVALHLAGQALRRGECDAALAGGVAVMPNPSEFIEFSRQRVLARDGRCKAFAAAADGTAFGEGAGVLVLKRLSDAVRDGSRILALVRGSATNQDGASNGLSAPNGPSQQRVIRAALADARLAAADVDAVEAHGTGTSLGDPIEAQAVLATYGLRRPEGRPLRLGSIKSNISHTQAAGGVASVIKMVMALRHELLPATLHVDAPTPEVDWSSGAVALLTEPVAWPTHGEPRRAGVSSFGISGTNAHVILQEPPPDERAPETGDQGDRESVALVTAPRPPVVPWPLSGRGERALREQAARLRSHLTADPAPAMADVGRSLAVTRATLDHRAVVLAAGSGGALEALGALSEGTENGDVVQGVADIDGKVVLVFPGQGSQWPRMAVDLLQEAPVFAERMRECEQVLSSHVDWSLTGVLRGEPGAPSLDRIDVVQPALFAVMVSLAALWRSYGVEPSAVVGHSQGEVAAAHVAGALSLDDAVRVVVSRSRLFAEMLTGKGAVASVGAAENRVRERLAGWEGRLAVGGVNGPGSVIVTGELAALREFAAACAADGIRAKIVPATVASHSEQVDALRERLLELLAPVKPRPGGIAFYSTVTGGPLETGGLDAEYWYRNVRNPVDFTGAIRALLADGHRFFVEASPHPVLTAGLMETAEEAGTDCAATGTLARDQGGLRRFLTSLAELHVRGAAVDWTAAFEGTGAGWVELPTYPFQRRRYWADSVGAGTADAAATGIGAAGHPLLGASLGLARGGTVLTGRLALGTHPWLADHVALGTAIVPGAAFAELAIRAGDEVGCDRIEELTLRRPLVLPATGAVLLQVVIEDADPEGRRAVGVYSRPDGAASPDPPWTPHAEGVLATGGPGGGRRAEGLGAWPPPGARPVDLTGFYDDLGERGYRYGPAFQGLSAVWRRGDEVFGEVRLPERQAEDAGNFGVHPALLDAALHAALAAGGPAADGLVRLPFEWSGVELHAVGATTARVRITPAGDGAISLTMADADGEPVCTVESLALRPVSTDQLEQADGERRDSFLHRVEWTPLPQHDAPAPLGDWAVVGADALGLLPALEAGEASVHRYPDLTALADSDGPVPGTVLVSSGAEAAAPGTVGARAREAACGTLQLIQDWLADERFEASTLVVVTRGAVAAGEHDGVADLVHAPVWGLLRSAQAENPGRVVAVDIDGPDDLATSLSAVLAAETAQAAVRNGTVLTPRLERITGAVPDQRSDVEDGLWNPSGTVLITGGTGTLGRLLARHLVTAHGVRHLVLTSRSGPRAQGAAELQDELVAHGARAHLAACDAADRSALAEVLDGIPDEHPLTWVVHAAGALDDGVIGALTPDRMAAVMRPKVDAAVNLHELTGGLDLAAFVLFSSAAGVLGNPGQGNYAAANAFLDGLAASRRAAGTPALSLGWGLWAESGGMTAEIDRDDPSWARRSGVVPLETTAALDLFDSACGTAESLVLPMRLDTAALHARAGAGLLPEMLRGLIRVPSRRTASGERSGDGAALARRLAALPPAERDREVLRLVRGQVAAVLGHGDPEAVDADRAFRELGFDSLTAVELRNRLRTATGLRLPATLVYDHPAPSAVARLLRTGLLGEQDAAADREAEPAAADEPIAIVGMGCRFPGGVGSTEDLWRLVVGGTDVISGFPEDRGWDLERLYHPDPDHLGTSYAREGGFLHSAGEFDAGFFGISPREAATMDPQQRLLLEVAWETIERAGIDPMSLRGSTAGVFAGAIHQDYAADARPQDIEGYLLSGTTGSVMSGRVAYTLGLEGPAVTIDTACSSSLVALHMAGHALRQGECSLALVGGVTVMSAPDTFVEFSRQRGLSTDGRCKAFAAAADGTGWSEGAGVLLVERLSDAVRNGRRVLAVVRGSAVNQDGASNGLTAPNGPSQQRVIRAALANARLSPGEVDAVEAHGTGTRLGDPIEAQALLAAYGEDRPPDRPLWLGSVKSNLGHTQAAAGMAGLIKMVEAMRRGVLPRTLHVDEPTPHVDWSAGAVELLTEQVEWPETGRPRRAGVSSFGASGTNAHVIVEQAPAAPPAEIVPPQPHTAGTEPKPVPWVVSAKTEAGLAAQARRLAEHLDAHPDLDAGEVAWALATTRSVLEHRAVIVGDEATLREGLRALAAGEPHPAVVTGRAVPGQGGKTVFVFPGQGSQWAGMGADLMTTSPVFRDHILACEQALAPHVDWSLTDVLTTPEGAAALERVDVVQPALFAVMTGLAHLWRSLGIEPDAVIGHSQGEIAAAYCAGALTLNDAAQLVALRSKALTALAGTGTMAALHATPGDLNDLLPDTITVAAVNGPATTIVAGPDDAISRLLDECEQREIKTRRIDVDYASHSPAIDTIADHITTATTGITTQPTSTAMYSTVTGQPINGTELNSHYWYDNIRNTVHFHPTITHLTTNGHTTYIETSPHPTLTTPIQHTLDTTDTTAVAIGTLHRDHPTWTRLLTNLATLHTQGTHVNWTHILEAIAGPRPTPPVDLPTYAFQRQRYWLDGGGAARSDAEGLGLEGTGHPFLGASLSLADDEEVVLTGRLSLSSQPWLADHRVRDTPLVPAAAFTEMALRAGRGLGCDRLEEITLREPLVLDEQAVVALQIRVGAPGDGGARTVGVFARTLGNSADAPWTRHAEGLLAPAATADEPPAPREWPPPDADPLDTADFYDGLAERGYVYGPAFQGVERAWRSGEDLYAEVSLVEDQAEQADAFEIHPALLDAALQVALLDFTDDGTDRLRLPFAWSGLRVLQRGARSLRVHVAPTGEDAVSLTMTDPTGRPVASAESVAVRPVAAQSLVGRMARRDDRLLRVAWHPLGMPGVLPPGEWALVGDDPLGLSDAFRTAQVKVWTHPDLADLARHPESEAPRFVLASCPSRTGAADDPAGEAHRAAAEALRLVQDWLAEPRFEDARLVVVTSGAVACGTDDEVAGMAHAPVWGLLRSAQSENPGRFLLADLDGDEGSLRSLPAALATAAGEGEEQIALRRGEARIPRLVRGTAAQPGTLSLPEGADAWTLAPGPGGTLESLSLVPAPEALRPLEPGEVRVSVRAAGLNFRDVLIALGAHQDGGAIGSEAAGVITEVGPEVRGVGVGDRVMGLFPGTFGPVAVADHRVVAPIPSGWSFEQAAAVPAVFLTAYYGLADLAGLESGESVLVHAAAGGVGMAAAQLARHWGARVYGTASPRKWDVLREAGIDGARIASSRDTAFEQRFMDETRGRGVDVVLNSLVHEFVDASLRLMPRGGRFIEMGKLDVRDAAEVADAWPGVAYQAFSLADVPAARIGEMLAELSELFERGTLTPLPVRAWDVRRAREAFRFMSQARHVGKIVLTVPAPPDPDGTVLVTGGTGTLGALVARHLVAEHGVRRLLLTSRRGPASPGAAELRAELDAAGAHVEITACDAADRDRLAQVIAAIPEPHPLTAVIHTAGTVDDAVVGSLTPDRLARVLRPKVDAVMNLHELTRGHDLSAFVMFSSSAGVLGAPGQANYAAANTFEDAFAAWRRARGLPATSVAWGLWEDTSELTRGLDRPDLSRLGRSGILPLPTREALALFDAVLATDEALLVAVRLEMRALRRQPRATLPRLFHTLVRPADGAGRRLEAAFSAGHLAGLTPEDRFDRLLRTVRDNAAAVLGHTTPESIDTERGFLDLGFDSLTAVELRNRLGTVIDTRLPSTVVFDHPNVTALARYLAARLSPDEAEPGAAVLGTLAKLEADVALSGMDDGTRAAVTARLQEVLAGLTGGNGAEDGRTRIESATDEEMFSMIDSELGIT</sequence>
<dbReference type="InterPro" id="IPR015083">
    <property type="entry name" value="NorB/c/GfsB-D-like_docking"/>
</dbReference>
<dbReference type="InterPro" id="IPR055123">
    <property type="entry name" value="SpnB-like_Rossmann"/>
</dbReference>
<dbReference type="SUPFAM" id="SSF50129">
    <property type="entry name" value="GroES-like"/>
    <property type="match status" value="1"/>
</dbReference>
<dbReference type="SMART" id="SM00826">
    <property type="entry name" value="PKS_DH"/>
    <property type="match status" value="2"/>
</dbReference>
<dbReference type="CDD" id="cd08956">
    <property type="entry name" value="KR_3_FAS_SDR_x"/>
    <property type="match status" value="2"/>
</dbReference>
<dbReference type="InterPro" id="IPR018201">
    <property type="entry name" value="Ketoacyl_synth_AS"/>
</dbReference>
<dbReference type="Gene3D" id="3.40.366.10">
    <property type="entry name" value="Malonyl-Coenzyme A Acyl Carrier Protein, domain 2"/>
    <property type="match status" value="2"/>
</dbReference>
<evidence type="ECO:0000313" key="15">
    <source>
        <dbReference type="Proteomes" id="UP000549343"/>
    </source>
</evidence>
<dbReference type="Pfam" id="PF16197">
    <property type="entry name" value="KAsynt_C_assoc"/>
    <property type="match status" value="2"/>
</dbReference>
<dbReference type="Gene3D" id="3.10.129.110">
    <property type="entry name" value="Polyketide synthase dehydratase"/>
    <property type="match status" value="2"/>
</dbReference>
<feature type="domain" description="Carrier" evidence="11">
    <location>
        <begin position="1721"/>
        <end position="1796"/>
    </location>
</feature>
<dbReference type="FunFam" id="1.10.1200.10:FF:000007">
    <property type="entry name" value="Probable polyketide synthase pks17"/>
    <property type="match status" value="2"/>
</dbReference>
<feature type="domain" description="Carrier" evidence="11">
    <location>
        <begin position="3811"/>
        <end position="3886"/>
    </location>
</feature>
<dbReference type="InterPro" id="IPR013154">
    <property type="entry name" value="ADH-like_N"/>
</dbReference>
<dbReference type="Pfam" id="PF22953">
    <property type="entry name" value="SpnB_Rossmann"/>
    <property type="match status" value="2"/>
</dbReference>
<dbReference type="InterPro" id="IPR049551">
    <property type="entry name" value="PKS_DH_C"/>
</dbReference>
<evidence type="ECO:0000256" key="3">
    <source>
        <dbReference type="ARBA" id="ARBA00022450"/>
    </source>
</evidence>
<dbReference type="InterPro" id="IPR032821">
    <property type="entry name" value="PKS_assoc"/>
</dbReference>
<feature type="region of interest" description="C-terminal hotdog fold" evidence="9">
    <location>
        <begin position="2856"/>
        <end position="2995"/>
    </location>
</feature>
<dbReference type="InterPro" id="IPR020807">
    <property type="entry name" value="PKS_DH"/>
</dbReference>
<dbReference type="Gene3D" id="1.10.1200.10">
    <property type="entry name" value="ACP-like"/>
    <property type="match status" value="2"/>
</dbReference>
<dbReference type="InterPro" id="IPR001227">
    <property type="entry name" value="Ac_transferase_dom_sf"/>
</dbReference>
<dbReference type="FunFam" id="3.40.47.10:FF:000019">
    <property type="entry name" value="Polyketide synthase type I"/>
    <property type="match status" value="2"/>
</dbReference>
<dbReference type="InterPro" id="IPR009081">
    <property type="entry name" value="PP-bd_ACP"/>
</dbReference>
<evidence type="ECO:0000256" key="9">
    <source>
        <dbReference type="PROSITE-ProRule" id="PRU01363"/>
    </source>
</evidence>
<dbReference type="Pfam" id="PF14765">
    <property type="entry name" value="PS-DH"/>
    <property type="match status" value="2"/>
</dbReference>
<dbReference type="SUPFAM" id="SSF51735">
    <property type="entry name" value="NAD(P)-binding Rossmann-fold domains"/>
    <property type="match status" value="5"/>
</dbReference>
<dbReference type="GO" id="GO:0004315">
    <property type="term" value="F:3-oxoacyl-[acyl-carrier-protein] synthase activity"/>
    <property type="evidence" value="ECO:0007669"/>
    <property type="project" value="InterPro"/>
</dbReference>
<keyword evidence="3" id="KW-0596">Phosphopantetheine</keyword>
<evidence type="ECO:0000256" key="4">
    <source>
        <dbReference type="ARBA" id="ARBA00022553"/>
    </source>
</evidence>
<dbReference type="GO" id="GO:0008270">
    <property type="term" value="F:zinc ion binding"/>
    <property type="evidence" value="ECO:0007669"/>
    <property type="project" value="InterPro"/>
</dbReference>
<dbReference type="InterPro" id="IPR014030">
    <property type="entry name" value="Ketoacyl_synth_N"/>
</dbReference>
<dbReference type="InterPro" id="IPR006162">
    <property type="entry name" value="Ppantetheine_attach_site"/>
</dbReference>
<dbReference type="PROSITE" id="PS52019">
    <property type="entry name" value="PKS_MFAS_DH"/>
    <property type="match status" value="2"/>
</dbReference>
<feature type="region of interest" description="C-terminal hotdog fold" evidence="9">
    <location>
        <begin position="1084"/>
        <end position="1223"/>
    </location>
</feature>
<dbReference type="InterPro" id="IPR049900">
    <property type="entry name" value="PKS_mFAS_DH"/>
</dbReference>
<feature type="region of interest" description="N-terminal hotdog fold" evidence="9">
    <location>
        <begin position="2718"/>
        <end position="2843"/>
    </location>
</feature>
<name>A0A7W7IF83_9ACTN</name>
<evidence type="ECO:0000256" key="10">
    <source>
        <dbReference type="SAM" id="MobiDB-lite"/>
    </source>
</evidence>
<dbReference type="InterPro" id="IPR016035">
    <property type="entry name" value="Acyl_Trfase/lysoPLipase"/>
</dbReference>
<keyword evidence="4" id="KW-0597">Phosphoprotein</keyword>
<organism evidence="14 15">
    <name type="scientific">Actinomadura livida</name>
    <dbReference type="NCBI Taxonomy" id="79909"/>
    <lineage>
        <taxon>Bacteria</taxon>
        <taxon>Bacillati</taxon>
        <taxon>Actinomycetota</taxon>
        <taxon>Actinomycetes</taxon>
        <taxon>Streptosporangiales</taxon>
        <taxon>Thermomonosporaceae</taxon>
        <taxon>Actinomadura</taxon>
    </lineage>
</organism>
<dbReference type="Pfam" id="PF13602">
    <property type="entry name" value="ADH_zinc_N_2"/>
    <property type="match status" value="1"/>
</dbReference>
<dbReference type="Gene3D" id="3.40.50.720">
    <property type="entry name" value="NAD(P)-binding Rossmann-like Domain"/>
    <property type="match status" value="2"/>
</dbReference>
<evidence type="ECO:0000313" key="14">
    <source>
        <dbReference type="EMBL" id="MBB4775885.1"/>
    </source>
</evidence>
<dbReference type="InterPro" id="IPR050091">
    <property type="entry name" value="PKS_NRPS_Biosynth_Enz"/>
</dbReference>
<dbReference type="PROSITE" id="PS50075">
    <property type="entry name" value="CARRIER"/>
    <property type="match status" value="2"/>
</dbReference>
<dbReference type="InterPro" id="IPR014043">
    <property type="entry name" value="Acyl_transferase_dom"/>
</dbReference>
<dbReference type="SMART" id="SM00827">
    <property type="entry name" value="PKS_AT"/>
    <property type="match status" value="2"/>
</dbReference>
<comment type="pathway">
    <text evidence="2">Antibiotic biosynthesis.</text>
</comment>
<comment type="caution">
    <text evidence="14">The sequence shown here is derived from an EMBL/GenBank/DDBJ whole genome shotgun (WGS) entry which is preliminary data.</text>
</comment>
<dbReference type="InterPro" id="IPR057326">
    <property type="entry name" value="KR_dom"/>
</dbReference>
<dbReference type="SUPFAM" id="SSF53901">
    <property type="entry name" value="Thiolase-like"/>
    <property type="match status" value="2"/>
</dbReference>
<feature type="active site" description="Proton donor; for dehydratase activity" evidence="9">
    <location>
        <position position="2917"/>
    </location>
</feature>
<dbReference type="InterPro" id="IPR049552">
    <property type="entry name" value="PKS_DH_N"/>
</dbReference>
<accession>A0A7W7IF83</accession>
<dbReference type="PROSITE" id="PS00606">
    <property type="entry name" value="KS3_1"/>
    <property type="match status" value="2"/>
</dbReference>
<proteinExistence type="predicted"/>
<dbReference type="InterPro" id="IPR011032">
    <property type="entry name" value="GroES-like_sf"/>
</dbReference>
<dbReference type="InterPro" id="IPR036291">
    <property type="entry name" value="NAD(P)-bd_dom_sf"/>
</dbReference>
<dbReference type="Gene3D" id="3.30.70.3290">
    <property type="match status" value="2"/>
</dbReference>
<dbReference type="Pfam" id="PF00109">
    <property type="entry name" value="ketoacyl-synt"/>
    <property type="match status" value="2"/>
</dbReference>
<evidence type="ECO:0000256" key="5">
    <source>
        <dbReference type="ARBA" id="ARBA00022679"/>
    </source>
</evidence>
<dbReference type="GO" id="GO:0033068">
    <property type="term" value="P:macrolide biosynthetic process"/>
    <property type="evidence" value="ECO:0007669"/>
    <property type="project" value="UniProtKB-ARBA"/>
</dbReference>
<dbReference type="SMART" id="SM00823">
    <property type="entry name" value="PKS_PP"/>
    <property type="match status" value="2"/>
</dbReference>
<dbReference type="GO" id="GO:0031177">
    <property type="term" value="F:phosphopantetheine binding"/>
    <property type="evidence" value="ECO:0007669"/>
    <property type="project" value="InterPro"/>
</dbReference>
<dbReference type="Gene3D" id="3.40.50.11460">
    <property type="match status" value="1"/>
</dbReference>
<evidence type="ECO:0000256" key="7">
    <source>
        <dbReference type="ARBA" id="ARBA00023268"/>
    </source>
</evidence>
<dbReference type="InterPro" id="IPR013968">
    <property type="entry name" value="PKS_KR"/>
</dbReference>
<evidence type="ECO:0000256" key="6">
    <source>
        <dbReference type="ARBA" id="ARBA00023194"/>
    </source>
</evidence>
<dbReference type="Gene3D" id="3.40.47.10">
    <property type="match status" value="2"/>
</dbReference>
<feature type="active site" description="Proton donor; for dehydratase activity" evidence="9">
    <location>
        <position position="1145"/>
    </location>
</feature>
<dbReference type="SUPFAM" id="SSF55048">
    <property type="entry name" value="Probable ACP-binding domain of malonyl-CoA ACP transacylase"/>
    <property type="match status" value="2"/>
</dbReference>
<dbReference type="Pfam" id="PF02801">
    <property type="entry name" value="Ketoacyl-synt_C"/>
    <property type="match status" value="2"/>
</dbReference>
<dbReference type="InterPro" id="IPR016036">
    <property type="entry name" value="Malonyl_transacylase_ACP-bd"/>
</dbReference>
<dbReference type="Proteomes" id="UP000549343">
    <property type="component" value="Unassembled WGS sequence"/>
</dbReference>
<gene>
    <name evidence="14" type="ORF">F4557_004303</name>
</gene>
<evidence type="ECO:0000256" key="1">
    <source>
        <dbReference type="ARBA" id="ARBA00001957"/>
    </source>
</evidence>
<protein>
    <submittedName>
        <fullName evidence="14">Polyketide synthase 12</fullName>
    </submittedName>
</protein>
<dbReference type="SMART" id="SM01294">
    <property type="entry name" value="PKS_PP_betabranch"/>
    <property type="match status" value="2"/>
</dbReference>
<dbReference type="Pfam" id="PF08240">
    <property type="entry name" value="ADH_N"/>
    <property type="match status" value="1"/>
</dbReference>
<dbReference type="PANTHER" id="PTHR43775:SF51">
    <property type="entry name" value="INACTIVE PHENOLPHTHIOCEROL SYNTHESIS POLYKETIDE SYNTHASE TYPE I PKS1-RELATED"/>
    <property type="match status" value="1"/>
</dbReference>
<keyword evidence="5" id="KW-0808">Transferase</keyword>
<dbReference type="FunFam" id="3.90.180.10:FF:000032">
    <property type="entry name" value="Probable polyketide synthase pks1"/>
    <property type="match status" value="1"/>
</dbReference>
<dbReference type="FunFam" id="3.40.50.720:FF:000209">
    <property type="entry name" value="Polyketide synthase Pks12"/>
    <property type="match status" value="1"/>
</dbReference>
<evidence type="ECO:0000256" key="2">
    <source>
        <dbReference type="ARBA" id="ARBA00004792"/>
    </source>
</evidence>
<keyword evidence="8" id="KW-0012">Acyltransferase</keyword>
<dbReference type="InterPro" id="IPR014031">
    <property type="entry name" value="Ketoacyl_synth_C"/>
</dbReference>
<dbReference type="Pfam" id="PF00550">
    <property type="entry name" value="PP-binding"/>
    <property type="match status" value="2"/>
</dbReference>
<feature type="domain" description="Ketosynthase family 3 (KS3)" evidence="12">
    <location>
        <begin position="33"/>
        <end position="459"/>
    </location>
</feature>
<dbReference type="SMART" id="SM00829">
    <property type="entry name" value="PKS_ER"/>
    <property type="match status" value="1"/>
</dbReference>
<feature type="domain" description="PKS/mFAS DH" evidence="13">
    <location>
        <begin position="944"/>
        <end position="1223"/>
    </location>
</feature>
<dbReference type="SMART" id="SM00825">
    <property type="entry name" value="PKS_KS"/>
    <property type="match status" value="2"/>
</dbReference>
<keyword evidence="7" id="KW-0511">Multifunctional enzyme</keyword>
<evidence type="ECO:0000259" key="11">
    <source>
        <dbReference type="PROSITE" id="PS50075"/>
    </source>
</evidence>
<feature type="region of interest" description="Disordered" evidence="10">
    <location>
        <begin position="1039"/>
        <end position="1082"/>
    </location>
</feature>
<dbReference type="Pfam" id="PF08990">
    <property type="entry name" value="Docking"/>
    <property type="match status" value="1"/>
</dbReference>
<dbReference type="InterPro" id="IPR042104">
    <property type="entry name" value="PKS_dehydratase_sf"/>
</dbReference>
<reference evidence="14 15" key="1">
    <citation type="submission" date="2020-08" db="EMBL/GenBank/DDBJ databases">
        <title>Sequencing the genomes of 1000 actinobacteria strains.</title>
        <authorList>
            <person name="Klenk H.-P."/>
        </authorList>
    </citation>
    <scope>NUCLEOTIDE SEQUENCE [LARGE SCALE GENOMIC DNA]</scope>
    <source>
        <strain evidence="14 15">DSM 44772</strain>
    </source>
</reference>
<dbReference type="SUPFAM" id="SSF47336">
    <property type="entry name" value="ACP-like"/>
    <property type="match status" value="2"/>
</dbReference>
<dbReference type="CDD" id="cd00833">
    <property type="entry name" value="PKS"/>
    <property type="match status" value="2"/>
</dbReference>
<dbReference type="SUPFAM" id="SSF52151">
    <property type="entry name" value="FabD/lysophospholipase-like"/>
    <property type="match status" value="2"/>
</dbReference>
<feature type="domain" description="Ketosynthase family 3 (KS3)" evidence="12">
    <location>
        <begin position="1814"/>
        <end position="2238"/>
    </location>
</feature>
<feature type="active site" description="Proton acceptor; for dehydratase activity" evidence="9">
    <location>
        <position position="2750"/>
    </location>
</feature>
<evidence type="ECO:0000259" key="13">
    <source>
        <dbReference type="PROSITE" id="PS52019"/>
    </source>
</evidence>
<dbReference type="Pfam" id="PF08659">
    <property type="entry name" value="KR"/>
    <property type="match status" value="2"/>
</dbReference>
<dbReference type="PANTHER" id="PTHR43775">
    <property type="entry name" value="FATTY ACID SYNTHASE"/>
    <property type="match status" value="1"/>
</dbReference>
<dbReference type="RefSeq" id="WP_184885425.1">
    <property type="nucleotide sequence ID" value="NZ_JACHMV010000001.1"/>
</dbReference>
<dbReference type="InterPro" id="IPR016039">
    <property type="entry name" value="Thiolase-like"/>
</dbReference>
<comment type="cofactor">
    <cofactor evidence="1">
        <name>pantetheine 4'-phosphate</name>
        <dbReference type="ChEBI" id="CHEBI:47942"/>
    </cofactor>
</comment>
<dbReference type="Pfam" id="PF21089">
    <property type="entry name" value="PKS_DH_N"/>
    <property type="match status" value="2"/>
</dbReference>
<dbReference type="GO" id="GO:0006633">
    <property type="term" value="P:fatty acid biosynthetic process"/>
    <property type="evidence" value="ECO:0007669"/>
    <property type="project" value="InterPro"/>
</dbReference>
<dbReference type="InterPro" id="IPR020841">
    <property type="entry name" value="PKS_Beta-ketoAc_synthase_dom"/>
</dbReference>
<dbReference type="GO" id="GO:0016491">
    <property type="term" value="F:oxidoreductase activity"/>
    <property type="evidence" value="ECO:0007669"/>
    <property type="project" value="InterPro"/>
</dbReference>
<dbReference type="PROSITE" id="PS01162">
    <property type="entry name" value="QOR_ZETA_CRYSTAL"/>
    <property type="match status" value="1"/>
</dbReference>
<dbReference type="FunFam" id="3.40.366.10:FF:000002">
    <property type="entry name" value="Probable polyketide synthase 2"/>
    <property type="match status" value="2"/>
</dbReference>
<dbReference type="GO" id="GO:0004312">
    <property type="term" value="F:fatty acid synthase activity"/>
    <property type="evidence" value="ECO:0007669"/>
    <property type="project" value="TreeGrafter"/>
</dbReference>
<dbReference type="PROSITE" id="PS52004">
    <property type="entry name" value="KS3_2"/>
    <property type="match status" value="2"/>
</dbReference>
<dbReference type="CDD" id="cd05195">
    <property type="entry name" value="enoyl_red"/>
    <property type="match status" value="1"/>
</dbReference>
<feature type="active site" description="Proton acceptor; for dehydratase activity" evidence="9">
    <location>
        <position position="975"/>
    </location>
</feature>
<dbReference type="InterPro" id="IPR036736">
    <property type="entry name" value="ACP-like_sf"/>
</dbReference>
<evidence type="ECO:0000259" key="12">
    <source>
        <dbReference type="PROSITE" id="PS52004"/>
    </source>
</evidence>
<dbReference type="InterPro" id="IPR020806">
    <property type="entry name" value="PKS_PP-bd"/>
</dbReference>
<keyword evidence="6" id="KW-0045">Antibiotic biosynthesis</keyword>
<dbReference type="InterPro" id="IPR020843">
    <property type="entry name" value="ER"/>
</dbReference>
<feature type="region of interest" description="N-terminal hotdog fold" evidence="9">
    <location>
        <begin position="944"/>
        <end position="1069"/>
    </location>
</feature>
<dbReference type="EMBL" id="JACHMV010000001">
    <property type="protein sequence ID" value="MBB4775885.1"/>
    <property type="molecule type" value="Genomic_DNA"/>
</dbReference>
<dbReference type="InterPro" id="IPR002364">
    <property type="entry name" value="Quin_OxRdtase/zeta-crystal_CS"/>
</dbReference>
<evidence type="ECO:0000256" key="8">
    <source>
        <dbReference type="ARBA" id="ARBA00023315"/>
    </source>
</evidence>